<organism evidence="2 3">
    <name type="scientific">Amazonocrinis nigriterrae CENA67</name>
    <dbReference type="NCBI Taxonomy" id="2794033"/>
    <lineage>
        <taxon>Bacteria</taxon>
        <taxon>Bacillati</taxon>
        <taxon>Cyanobacteriota</taxon>
        <taxon>Cyanophyceae</taxon>
        <taxon>Nostocales</taxon>
        <taxon>Nostocaceae</taxon>
        <taxon>Amazonocrinis</taxon>
        <taxon>Amazonocrinis nigriterrae</taxon>
    </lineage>
</organism>
<keyword evidence="1" id="KW-0812">Transmembrane</keyword>
<evidence type="ECO:0000256" key="1">
    <source>
        <dbReference type="SAM" id="Phobius"/>
    </source>
</evidence>
<proteinExistence type="predicted"/>
<keyword evidence="3" id="KW-1185">Reference proteome</keyword>
<keyword evidence="1" id="KW-0472">Membrane</keyword>
<dbReference type="RefSeq" id="WP_198126063.1">
    <property type="nucleotide sequence ID" value="NZ_JAECZC010000037.1"/>
</dbReference>
<dbReference type="EMBL" id="JAECZC010000037">
    <property type="protein sequence ID" value="MBH8564213.1"/>
    <property type="molecule type" value="Genomic_DNA"/>
</dbReference>
<gene>
    <name evidence="2" type="ORF">I8748_18810</name>
</gene>
<dbReference type="Proteomes" id="UP000632766">
    <property type="component" value="Unassembled WGS sequence"/>
</dbReference>
<feature type="transmembrane region" description="Helical" evidence="1">
    <location>
        <begin position="6"/>
        <end position="25"/>
    </location>
</feature>
<accession>A0A8J7HV72</accession>
<evidence type="ECO:0000313" key="3">
    <source>
        <dbReference type="Proteomes" id="UP000632766"/>
    </source>
</evidence>
<reference evidence="2 3" key="1">
    <citation type="journal article" date="2021" name="Int. J. Syst. Evol. Microbiol.">
        <title>Amazonocrinis nigriterrae gen. nov., sp. nov., Atlanticothrix silvestris gen. nov., sp. nov. and Dendronalium phyllosphericum gen. nov., sp. nov., nostocacean cyanobacteria from Brazilian environments.</title>
        <authorList>
            <person name="Alvarenga D.O."/>
            <person name="Andreote A.P.D."/>
            <person name="Branco L.H.Z."/>
            <person name="Delbaje E."/>
            <person name="Cruz R.B."/>
            <person name="Varani A.M."/>
            <person name="Fiore M.F."/>
        </authorList>
    </citation>
    <scope>NUCLEOTIDE SEQUENCE [LARGE SCALE GENOMIC DNA]</scope>
    <source>
        <strain evidence="2 3">CENA67</strain>
    </source>
</reference>
<protein>
    <submittedName>
        <fullName evidence="2">Uncharacterized protein</fullName>
    </submittedName>
</protein>
<evidence type="ECO:0000313" key="2">
    <source>
        <dbReference type="EMBL" id="MBH8564213.1"/>
    </source>
</evidence>
<dbReference type="AlphaFoldDB" id="A0A8J7HV72"/>
<keyword evidence="1" id="KW-1133">Transmembrane helix</keyword>
<name>A0A8J7HV72_9NOST</name>
<sequence length="135" mass="14627">MFLNKFASVVSVFTAGVGIAINLSFGRTAIAQTTNTNLYIQVGSDINGEPIILDLASVKGSEYTLLRKDGDGTAQTTLSASCVQHRLFSKRFSFYNSAGKLIRDDKAKREIVLKRGTPESNSMEIVCQAGDSRSK</sequence>
<comment type="caution">
    <text evidence="2">The sequence shown here is derived from an EMBL/GenBank/DDBJ whole genome shotgun (WGS) entry which is preliminary data.</text>
</comment>